<comment type="caution">
    <text evidence="3">The sequence shown here is derived from an EMBL/GenBank/DDBJ whole genome shotgun (WGS) entry which is preliminary data.</text>
</comment>
<dbReference type="Proteomes" id="UP000033710">
    <property type="component" value="Unassembled WGS sequence"/>
</dbReference>
<keyword evidence="1" id="KW-0175">Coiled coil</keyword>
<dbReference type="VEuPathDB" id="FungiDB:SPSK_00774"/>
<protein>
    <recommendedName>
        <fullName evidence="5">MEI5 protein</fullName>
    </recommendedName>
</protein>
<proteinExistence type="predicted"/>
<dbReference type="OrthoDB" id="5421041at2759"/>
<sequence length="513" mass="56528">MASPNGLNGTLAVLNAPSNGTSPPSPPLQTIELSERLSTLQQSMETLWQNRNVFKDVETVLSDNKNCQGALRASLEHFHQVKAENDNMQSQIASQGTTIRRLEGRVEELRKKAAIKDRDLKNITESNATLKSEATEEKKKIEALLVANDTLTRDKKSLEGKLSQQSAQLAKLTAQVETLKTQHHAKVGELKRQLDTLNGYAIPIHNLPLQDASAKLDSIFQSAHRLVSGCFATDLPAHVFARDSDDWKAFTSAVGDTNIPLPPSNTLDAKRMRTAAVLRFLAKNAVAKLFQPFYTLEHGSELSDWLHERIDDDEHLNFVRRVLLRAEARPATMDGVQNDLFHAETHAAARAKAVGRALSVRGAVGGILSQEASDAFFVALGRWCAETAETWRTDIQPLRDVFQALLDLDDDELEVNEWRVLPDTPDKDDGNAPSPVLPLDSINDVAAHVWPLFMSNGNVAQCGFVVTKAQVARAKLEVGQFAAMQNNSRRVNRASARRSSGSDRIPSTANQNF</sequence>
<dbReference type="KEGG" id="ssck:SPSK_00774"/>
<gene>
    <name evidence="3" type="ORF">SPSK_00774</name>
</gene>
<dbReference type="EMBL" id="AXCR01000011">
    <property type="protein sequence ID" value="KJR81556.1"/>
    <property type="molecule type" value="Genomic_DNA"/>
</dbReference>
<name>A0A0F2M079_SPOSC</name>
<dbReference type="GeneID" id="27662999"/>
<feature type="region of interest" description="Disordered" evidence="2">
    <location>
        <begin position="1"/>
        <end position="27"/>
    </location>
</feature>
<reference evidence="3 4" key="1">
    <citation type="journal article" date="2014" name="BMC Genomics">
        <title>Comparative genomics of the major fungal agents of human and animal Sporotrichosis: Sporothrix schenckii and Sporothrix brasiliensis.</title>
        <authorList>
            <person name="Teixeira M.M."/>
            <person name="de Almeida L.G."/>
            <person name="Kubitschek-Barreira P."/>
            <person name="Alves F.L."/>
            <person name="Kioshima E.S."/>
            <person name="Abadio A.K."/>
            <person name="Fernandes L."/>
            <person name="Derengowski L.S."/>
            <person name="Ferreira K.S."/>
            <person name="Souza R.C."/>
            <person name="Ruiz J.C."/>
            <person name="de Andrade N.C."/>
            <person name="Paes H.C."/>
            <person name="Nicola A.M."/>
            <person name="Albuquerque P."/>
            <person name="Gerber A.L."/>
            <person name="Martins V.P."/>
            <person name="Peconick L.D."/>
            <person name="Neto A.V."/>
            <person name="Chaucanez C.B."/>
            <person name="Silva P.A."/>
            <person name="Cunha O.L."/>
            <person name="de Oliveira F.F."/>
            <person name="dos Santos T.C."/>
            <person name="Barros A.L."/>
            <person name="Soares M.A."/>
            <person name="de Oliveira L.M."/>
            <person name="Marini M.M."/>
            <person name="Villalobos-Duno H."/>
            <person name="Cunha M.M."/>
            <person name="de Hoog S."/>
            <person name="da Silveira J.F."/>
            <person name="Henrissat B."/>
            <person name="Nino-Vega G.A."/>
            <person name="Cisalpino P.S."/>
            <person name="Mora-Montes H.M."/>
            <person name="Almeida S.R."/>
            <person name="Stajich J.E."/>
            <person name="Lopes-Bezerra L.M."/>
            <person name="Vasconcelos A.T."/>
            <person name="Felipe M.S."/>
        </authorList>
    </citation>
    <scope>NUCLEOTIDE SEQUENCE [LARGE SCALE GENOMIC DNA]</scope>
    <source>
        <strain evidence="3 4">1099-18</strain>
    </source>
</reference>
<evidence type="ECO:0008006" key="5">
    <source>
        <dbReference type="Google" id="ProtNLM"/>
    </source>
</evidence>
<feature type="region of interest" description="Disordered" evidence="2">
    <location>
        <begin position="489"/>
        <end position="513"/>
    </location>
</feature>
<evidence type="ECO:0000313" key="3">
    <source>
        <dbReference type="EMBL" id="KJR81556.1"/>
    </source>
</evidence>
<organism evidence="3 4">
    <name type="scientific">Sporothrix schenckii 1099-18</name>
    <dbReference type="NCBI Taxonomy" id="1397361"/>
    <lineage>
        <taxon>Eukaryota</taxon>
        <taxon>Fungi</taxon>
        <taxon>Dikarya</taxon>
        <taxon>Ascomycota</taxon>
        <taxon>Pezizomycotina</taxon>
        <taxon>Sordariomycetes</taxon>
        <taxon>Sordariomycetidae</taxon>
        <taxon>Ophiostomatales</taxon>
        <taxon>Ophiostomataceae</taxon>
        <taxon>Sporothrix</taxon>
    </lineage>
</organism>
<accession>A0A0F2M079</accession>
<dbReference type="Gene3D" id="1.10.287.1490">
    <property type="match status" value="1"/>
</dbReference>
<evidence type="ECO:0000313" key="4">
    <source>
        <dbReference type="Proteomes" id="UP000033710"/>
    </source>
</evidence>
<dbReference type="RefSeq" id="XP_016584232.1">
    <property type="nucleotide sequence ID" value="XM_016727722.1"/>
</dbReference>
<reference evidence="3 4" key="2">
    <citation type="journal article" date="2015" name="Eukaryot. Cell">
        <title>Asexual propagation of a virulent clone complex in a human and feline outbreak of sporotrichosis.</title>
        <authorList>
            <person name="Teixeira Mde M."/>
            <person name="Rodrigues A.M."/>
            <person name="Tsui C.K."/>
            <person name="de Almeida L.G."/>
            <person name="Van Diepeningen A.D."/>
            <person name="van den Ende B.G."/>
            <person name="Fernandes G.F."/>
            <person name="Kano R."/>
            <person name="Hamelin R.C."/>
            <person name="Lopes-Bezerra L.M."/>
            <person name="Vasconcelos A.T."/>
            <person name="de Hoog S."/>
            <person name="de Camargo Z.P."/>
            <person name="Felipe M.S."/>
        </authorList>
    </citation>
    <scope>NUCLEOTIDE SEQUENCE [LARGE SCALE GENOMIC DNA]</scope>
    <source>
        <strain evidence="3 4">1099-18</strain>
    </source>
</reference>
<feature type="coiled-coil region" evidence="1">
    <location>
        <begin position="92"/>
        <end position="182"/>
    </location>
</feature>
<dbReference type="AlphaFoldDB" id="A0A0F2M079"/>
<evidence type="ECO:0000256" key="1">
    <source>
        <dbReference type="SAM" id="Coils"/>
    </source>
</evidence>
<evidence type="ECO:0000256" key="2">
    <source>
        <dbReference type="SAM" id="MobiDB-lite"/>
    </source>
</evidence>